<name>A0A653A0N1_UNCDX</name>
<sequence>METTSRNPVPYSSHSQPDLVEVERRFAEWRRQRGKKRALIPQELWEAAVQQCRGHSVSEVCRRLRLSFTELKKRLSSDHATPELIQLDTTCLFGQWVVECERADGSRLKLSGTGQPPDPESILGQFLS</sequence>
<feature type="region of interest" description="Disordered" evidence="1">
    <location>
        <begin position="107"/>
        <end position="128"/>
    </location>
</feature>
<protein>
    <submittedName>
        <fullName evidence="2">Uncharacterized protein</fullName>
    </submittedName>
</protein>
<dbReference type="EMBL" id="UPXX01000004">
    <property type="protein sequence ID" value="VBB41591.1"/>
    <property type="molecule type" value="Genomic_DNA"/>
</dbReference>
<accession>A0A653A0N1</accession>
<reference evidence="2" key="1">
    <citation type="submission" date="2018-07" db="EMBL/GenBank/DDBJ databases">
        <authorList>
            <consortium name="Genoscope - CEA"/>
            <person name="William W."/>
        </authorList>
    </citation>
    <scope>NUCLEOTIDE SEQUENCE</scope>
    <source>
        <strain evidence="2">IK1</strain>
    </source>
</reference>
<gene>
    <name evidence="2" type="ORF">TRIP_B120026</name>
</gene>
<organism evidence="2">
    <name type="scientific">Uncultured Desulfatiglans sp</name>
    <dbReference type="NCBI Taxonomy" id="1748965"/>
    <lineage>
        <taxon>Bacteria</taxon>
        <taxon>Pseudomonadati</taxon>
        <taxon>Thermodesulfobacteriota</taxon>
        <taxon>Desulfobacteria</taxon>
        <taxon>Desulfatiglandales</taxon>
        <taxon>Desulfatiglandaceae</taxon>
        <taxon>Desulfatiglans</taxon>
        <taxon>environmental samples</taxon>
    </lineage>
</organism>
<evidence type="ECO:0000313" key="2">
    <source>
        <dbReference type="EMBL" id="VBB41591.1"/>
    </source>
</evidence>
<dbReference type="AlphaFoldDB" id="A0A653A0N1"/>
<proteinExistence type="predicted"/>
<evidence type="ECO:0000256" key="1">
    <source>
        <dbReference type="SAM" id="MobiDB-lite"/>
    </source>
</evidence>